<reference evidence="1" key="2">
    <citation type="journal article" date="2015" name="Data Brief">
        <title>Shoot transcriptome of the giant reed, Arundo donax.</title>
        <authorList>
            <person name="Barrero R.A."/>
            <person name="Guerrero F.D."/>
            <person name="Moolhuijzen P."/>
            <person name="Goolsby J.A."/>
            <person name="Tidwell J."/>
            <person name="Bellgard S.E."/>
            <person name="Bellgard M.I."/>
        </authorList>
    </citation>
    <scope>NUCLEOTIDE SEQUENCE</scope>
    <source>
        <tissue evidence="1">Shoot tissue taken approximately 20 cm above the soil surface</tissue>
    </source>
</reference>
<dbReference type="InterPro" id="IPR011009">
    <property type="entry name" value="Kinase-like_dom_sf"/>
</dbReference>
<dbReference type="Gene3D" id="3.30.200.20">
    <property type="entry name" value="Phosphorylase Kinase, domain 1"/>
    <property type="match status" value="1"/>
</dbReference>
<evidence type="ECO:0000313" key="1">
    <source>
        <dbReference type="EMBL" id="JAE06276.1"/>
    </source>
</evidence>
<proteinExistence type="predicted"/>
<accession>A0A0A9F809</accession>
<dbReference type="SUPFAM" id="SSF56112">
    <property type="entry name" value="Protein kinase-like (PK-like)"/>
    <property type="match status" value="1"/>
</dbReference>
<dbReference type="EMBL" id="GBRH01191620">
    <property type="protein sequence ID" value="JAE06276.1"/>
    <property type="molecule type" value="Transcribed_RNA"/>
</dbReference>
<sequence length="37" mass="3916">MDLSSIHAATNSFSKENKLGEGGFGPVYGLIISTVKF</sequence>
<name>A0A0A9F809_ARUDO</name>
<dbReference type="AlphaFoldDB" id="A0A0A9F809"/>
<reference evidence="1" key="1">
    <citation type="submission" date="2014-09" db="EMBL/GenBank/DDBJ databases">
        <authorList>
            <person name="Magalhaes I.L.F."/>
            <person name="Oliveira U."/>
            <person name="Santos F.R."/>
            <person name="Vidigal T.H.D.A."/>
            <person name="Brescovit A.D."/>
            <person name="Santos A.J."/>
        </authorList>
    </citation>
    <scope>NUCLEOTIDE SEQUENCE</scope>
    <source>
        <tissue evidence="1">Shoot tissue taken approximately 20 cm above the soil surface</tissue>
    </source>
</reference>
<organism evidence="1">
    <name type="scientific">Arundo donax</name>
    <name type="common">Giant reed</name>
    <name type="synonym">Donax arundinaceus</name>
    <dbReference type="NCBI Taxonomy" id="35708"/>
    <lineage>
        <taxon>Eukaryota</taxon>
        <taxon>Viridiplantae</taxon>
        <taxon>Streptophyta</taxon>
        <taxon>Embryophyta</taxon>
        <taxon>Tracheophyta</taxon>
        <taxon>Spermatophyta</taxon>
        <taxon>Magnoliopsida</taxon>
        <taxon>Liliopsida</taxon>
        <taxon>Poales</taxon>
        <taxon>Poaceae</taxon>
        <taxon>PACMAD clade</taxon>
        <taxon>Arundinoideae</taxon>
        <taxon>Arundineae</taxon>
        <taxon>Arundo</taxon>
    </lineage>
</organism>
<protein>
    <submittedName>
        <fullName evidence="1">Uncharacterized protein</fullName>
    </submittedName>
</protein>